<gene>
    <name evidence="1" type="ORF">IPJ48_09185</name>
</gene>
<protein>
    <submittedName>
        <fullName evidence="1">Uncharacterized protein</fullName>
    </submittedName>
</protein>
<dbReference type="EMBL" id="JADJNC010000013">
    <property type="protein sequence ID" value="MBK7423247.1"/>
    <property type="molecule type" value="Genomic_DNA"/>
</dbReference>
<evidence type="ECO:0000313" key="1">
    <source>
        <dbReference type="EMBL" id="MBK7423247.1"/>
    </source>
</evidence>
<sequence length="94" mass="10280">MAPGITASTLKAVYCGLIAEYTVTPKATAAGKATSMAAKPPRKSPEWRIHVPEKRASDWLRNKFSFIAARAAPIHQRLLDAMLWKTAYNLALGL</sequence>
<dbReference type="AlphaFoldDB" id="A0A9D7F736"/>
<dbReference type="Proteomes" id="UP000886602">
    <property type="component" value="Unassembled WGS sequence"/>
</dbReference>
<name>A0A9D7F736_9RHOO</name>
<reference evidence="1" key="1">
    <citation type="submission" date="2020-10" db="EMBL/GenBank/DDBJ databases">
        <title>Connecting structure to function with the recovery of over 1000 high-quality activated sludge metagenome-assembled genomes encoding full-length rRNA genes using long-read sequencing.</title>
        <authorList>
            <person name="Singleton C.M."/>
            <person name="Petriglieri F."/>
            <person name="Kristensen J.M."/>
            <person name="Kirkegaard R.H."/>
            <person name="Michaelsen T.Y."/>
            <person name="Andersen M.H."/>
            <person name="Karst S.M."/>
            <person name="Dueholm M.S."/>
            <person name="Nielsen P.H."/>
            <person name="Albertsen M."/>
        </authorList>
    </citation>
    <scope>NUCLEOTIDE SEQUENCE</scope>
    <source>
        <strain evidence="1">EsbW_18-Q3-R4-48_MAXAC.044</strain>
    </source>
</reference>
<accession>A0A9D7F736</accession>
<organism evidence="1 2">
    <name type="scientific">Candidatus Propionivibrio dominans</name>
    <dbReference type="NCBI Taxonomy" id="2954373"/>
    <lineage>
        <taxon>Bacteria</taxon>
        <taxon>Pseudomonadati</taxon>
        <taxon>Pseudomonadota</taxon>
        <taxon>Betaproteobacteria</taxon>
        <taxon>Rhodocyclales</taxon>
        <taxon>Rhodocyclaceae</taxon>
        <taxon>Propionivibrio</taxon>
    </lineage>
</organism>
<comment type="caution">
    <text evidence="1">The sequence shown here is derived from an EMBL/GenBank/DDBJ whole genome shotgun (WGS) entry which is preliminary data.</text>
</comment>
<proteinExistence type="predicted"/>
<evidence type="ECO:0000313" key="2">
    <source>
        <dbReference type="Proteomes" id="UP000886602"/>
    </source>
</evidence>